<keyword evidence="9" id="KW-0732">Signal</keyword>
<dbReference type="InterPro" id="IPR036259">
    <property type="entry name" value="MFS_trans_sf"/>
</dbReference>
<protein>
    <submittedName>
        <fullName evidence="11">DHA2 family efflux MFS transporter permease subunit</fullName>
    </submittedName>
</protein>
<dbReference type="SUPFAM" id="SSF103473">
    <property type="entry name" value="MFS general substrate transporter"/>
    <property type="match status" value="1"/>
</dbReference>
<dbReference type="PROSITE" id="PS50850">
    <property type="entry name" value="MFS"/>
    <property type="match status" value="1"/>
</dbReference>
<dbReference type="InterPro" id="IPR004638">
    <property type="entry name" value="EmrB-like"/>
</dbReference>
<evidence type="ECO:0000256" key="1">
    <source>
        <dbReference type="ARBA" id="ARBA00004651"/>
    </source>
</evidence>
<evidence type="ECO:0000256" key="9">
    <source>
        <dbReference type="SAM" id="SignalP"/>
    </source>
</evidence>
<name>A0A970B5X8_9GAMM</name>
<evidence type="ECO:0000256" key="8">
    <source>
        <dbReference type="SAM" id="Phobius"/>
    </source>
</evidence>
<dbReference type="CDD" id="cd17503">
    <property type="entry name" value="MFS_LmrB_MDR_like"/>
    <property type="match status" value="1"/>
</dbReference>
<feature type="transmembrane region" description="Helical" evidence="8">
    <location>
        <begin position="136"/>
        <end position="157"/>
    </location>
</feature>
<dbReference type="RefSeq" id="WP_168147312.1">
    <property type="nucleotide sequence ID" value="NZ_JAAVXB010000003.1"/>
</dbReference>
<comment type="similarity">
    <text evidence="2">Belongs to the major facilitator superfamily. EmrB family.</text>
</comment>
<gene>
    <name evidence="11" type="ORF">G7Y82_06975</name>
</gene>
<comment type="subcellular location">
    <subcellularLocation>
        <location evidence="1">Cell membrane</location>
        <topology evidence="1">Multi-pass membrane protein</topology>
    </subcellularLocation>
</comment>
<feature type="transmembrane region" description="Helical" evidence="8">
    <location>
        <begin position="197"/>
        <end position="216"/>
    </location>
</feature>
<feature type="transmembrane region" description="Helical" evidence="8">
    <location>
        <begin position="332"/>
        <end position="350"/>
    </location>
</feature>
<feature type="chain" id="PRO_5036971467" evidence="9">
    <location>
        <begin position="18"/>
        <end position="507"/>
    </location>
</feature>
<evidence type="ECO:0000313" key="11">
    <source>
        <dbReference type="EMBL" id="NKF22055.1"/>
    </source>
</evidence>
<dbReference type="PRINTS" id="PR01036">
    <property type="entry name" value="TCRTETB"/>
</dbReference>
<dbReference type="InterPro" id="IPR020846">
    <property type="entry name" value="MFS_dom"/>
</dbReference>
<feature type="transmembrane region" description="Helical" evidence="8">
    <location>
        <begin position="47"/>
        <end position="69"/>
    </location>
</feature>
<reference evidence="11" key="1">
    <citation type="submission" date="2020-03" db="EMBL/GenBank/DDBJ databases">
        <title>Solimonas marina sp. nov., isolated from deep seawater of the Pacific Ocean.</title>
        <authorList>
            <person name="Liu X."/>
            <person name="Lai Q."/>
            <person name="Sun F."/>
            <person name="Gai Y."/>
            <person name="Li G."/>
            <person name="Shao Z."/>
        </authorList>
    </citation>
    <scope>NUCLEOTIDE SEQUENCE</scope>
    <source>
        <strain evidence="11">C16B3</strain>
    </source>
</reference>
<evidence type="ECO:0000256" key="7">
    <source>
        <dbReference type="ARBA" id="ARBA00023136"/>
    </source>
</evidence>
<evidence type="ECO:0000256" key="5">
    <source>
        <dbReference type="ARBA" id="ARBA00022692"/>
    </source>
</evidence>
<evidence type="ECO:0000313" key="12">
    <source>
        <dbReference type="Proteomes" id="UP000653472"/>
    </source>
</evidence>
<feature type="transmembrane region" description="Helical" evidence="8">
    <location>
        <begin position="394"/>
        <end position="415"/>
    </location>
</feature>
<feature type="signal peptide" evidence="9">
    <location>
        <begin position="1"/>
        <end position="17"/>
    </location>
</feature>
<feature type="transmembrane region" description="Helical" evidence="8">
    <location>
        <begin position="228"/>
        <end position="245"/>
    </location>
</feature>
<dbReference type="Gene3D" id="1.20.1250.20">
    <property type="entry name" value="MFS general substrate transporter like domains"/>
    <property type="match status" value="1"/>
</dbReference>
<dbReference type="GO" id="GO:0005886">
    <property type="term" value="C:plasma membrane"/>
    <property type="evidence" value="ECO:0007669"/>
    <property type="project" value="UniProtKB-SubCell"/>
</dbReference>
<dbReference type="Pfam" id="PF07690">
    <property type="entry name" value="MFS_1"/>
    <property type="match status" value="1"/>
</dbReference>
<dbReference type="GO" id="GO:0022857">
    <property type="term" value="F:transmembrane transporter activity"/>
    <property type="evidence" value="ECO:0007669"/>
    <property type="project" value="InterPro"/>
</dbReference>
<dbReference type="NCBIfam" id="TIGR00711">
    <property type="entry name" value="efflux_EmrB"/>
    <property type="match status" value="1"/>
</dbReference>
<evidence type="ECO:0000256" key="4">
    <source>
        <dbReference type="ARBA" id="ARBA00022475"/>
    </source>
</evidence>
<evidence type="ECO:0000259" key="10">
    <source>
        <dbReference type="PROSITE" id="PS50850"/>
    </source>
</evidence>
<feature type="transmembrane region" description="Helical" evidence="8">
    <location>
        <begin position="102"/>
        <end position="124"/>
    </location>
</feature>
<feature type="transmembrane region" description="Helical" evidence="8">
    <location>
        <begin position="266"/>
        <end position="287"/>
    </location>
</feature>
<evidence type="ECO:0000256" key="6">
    <source>
        <dbReference type="ARBA" id="ARBA00022989"/>
    </source>
</evidence>
<sequence length="507" mass="54513">MSGKAASRGLITMSVMAATMMQALDSTIANVALPHMQGSLSAASDQISWVLTSYIVAAAIATAPTGFLARRFGLKQLFLTSIVGFTIASMLCGIATSLTEIVVFRLLQGLFGAALVPLSQTVLLDTYPPEQHGSAMSLWGMGVMLGPILGPTLGGWLTEYYSWRWVFFINLPIGIFSFLGLSATLPKIDNSGARARLDVLGFALLSIAIASLQLMLDRGETKDWFSSTEIVIEAGAAVFAFYLFFVHTMTAKKPFIPPHLFRDRNFVSGLVLIFIVGIVLFATSALLPPFLQNLRDFPVVTTGLAVAPRGVGTMIAMQAAGPLLRRVDPRKIMAVGMGCTALSLYWMAGYTLDVPIWFLTVSMVVQGFGIGFVFVPLSTVTFGTLSPQDRGDGTALFSLLRNVGSSIGIAAAFAYQTRMTQVNHAYLTEHITPYNPAIFQYLNAGDGLTKAEGLATIVTEVSRQAGMLALIADIKVMMWGVLLATPLLLLFRRPSPSAQVNEEALLD</sequence>
<evidence type="ECO:0000256" key="3">
    <source>
        <dbReference type="ARBA" id="ARBA00022448"/>
    </source>
</evidence>
<dbReference type="InterPro" id="IPR011701">
    <property type="entry name" value="MFS"/>
</dbReference>
<feature type="transmembrane region" description="Helical" evidence="8">
    <location>
        <begin position="467"/>
        <end position="491"/>
    </location>
</feature>
<feature type="domain" description="Major facilitator superfamily (MFS) profile" evidence="10">
    <location>
        <begin position="11"/>
        <end position="497"/>
    </location>
</feature>
<keyword evidence="12" id="KW-1185">Reference proteome</keyword>
<dbReference type="EMBL" id="JAAVXB010000003">
    <property type="protein sequence ID" value="NKF22055.1"/>
    <property type="molecule type" value="Genomic_DNA"/>
</dbReference>
<keyword evidence="6 8" id="KW-1133">Transmembrane helix</keyword>
<accession>A0A970B5X8</accession>
<organism evidence="11 12">
    <name type="scientific">Solimonas marina</name>
    <dbReference type="NCBI Taxonomy" id="2714601"/>
    <lineage>
        <taxon>Bacteria</taxon>
        <taxon>Pseudomonadati</taxon>
        <taxon>Pseudomonadota</taxon>
        <taxon>Gammaproteobacteria</taxon>
        <taxon>Nevskiales</taxon>
        <taxon>Nevskiaceae</taxon>
        <taxon>Solimonas</taxon>
    </lineage>
</organism>
<feature type="transmembrane region" description="Helical" evidence="8">
    <location>
        <begin position="76"/>
        <end position="96"/>
    </location>
</feature>
<dbReference type="Gene3D" id="1.20.1720.10">
    <property type="entry name" value="Multidrug resistance protein D"/>
    <property type="match status" value="1"/>
</dbReference>
<dbReference type="AlphaFoldDB" id="A0A970B5X8"/>
<comment type="caution">
    <text evidence="11">The sequence shown here is derived from an EMBL/GenBank/DDBJ whole genome shotgun (WGS) entry which is preliminary data.</text>
</comment>
<keyword evidence="4" id="KW-1003">Cell membrane</keyword>
<keyword evidence="3" id="KW-0813">Transport</keyword>
<keyword evidence="7 8" id="KW-0472">Membrane</keyword>
<dbReference type="PANTHER" id="PTHR42718">
    <property type="entry name" value="MAJOR FACILITATOR SUPERFAMILY MULTIDRUG TRANSPORTER MFSC"/>
    <property type="match status" value="1"/>
</dbReference>
<evidence type="ECO:0000256" key="2">
    <source>
        <dbReference type="ARBA" id="ARBA00008537"/>
    </source>
</evidence>
<keyword evidence="5 8" id="KW-0812">Transmembrane</keyword>
<feature type="transmembrane region" description="Helical" evidence="8">
    <location>
        <begin position="356"/>
        <end position="382"/>
    </location>
</feature>
<dbReference type="PANTHER" id="PTHR42718:SF9">
    <property type="entry name" value="MAJOR FACILITATOR SUPERFAMILY MULTIDRUG TRANSPORTER MFSC"/>
    <property type="match status" value="1"/>
</dbReference>
<feature type="transmembrane region" description="Helical" evidence="8">
    <location>
        <begin position="163"/>
        <end position="185"/>
    </location>
</feature>
<dbReference type="Proteomes" id="UP000653472">
    <property type="component" value="Unassembled WGS sequence"/>
</dbReference>
<proteinExistence type="inferred from homology"/>